<organism evidence="2">
    <name type="scientific">Ixodes ricinus</name>
    <name type="common">Common tick</name>
    <name type="synonym">Acarus ricinus</name>
    <dbReference type="NCBI Taxonomy" id="34613"/>
    <lineage>
        <taxon>Eukaryota</taxon>
        <taxon>Metazoa</taxon>
        <taxon>Ecdysozoa</taxon>
        <taxon>Arthropoda</taxon>
        <taxon>Chelicerata</taxon>
        <taxon>Arachnida</taxon>
        <taxon>Acari</taxon>
        <taxon>Parasitiformes</taxon>
        <taxon>Ixodida</taxon>
        <taxon>Ixodoidea</taxon>
        <taxon>Ixodidae</taxon>
        <taxon>Ixodinae</taxon>
        <taxon>Ixodes</taxon>
    </lineage>
</organism>
<dbReference type="PRINTS" id="PR00180">
    <property type="entry name" value="CRETINALDHBP"/>
</dbReference>
<dbReference type="PROSITE" id="PS50191">
    <property type="entry name" value="CRAL_TRIO"/>
    <property type="match status" value="1"/>
</dbReference>
<dbReference type="InterPro" id="IPR001251">
    <property type="entry name" value="CRAL-TRIO_dom"/>
</dbReference>
<protein>
    <submittedName>
        <fullName evidence="2">Putative phosphatidylinositol transfer protein sec14</fullName>
    </submittedName>
</protein>
<dbReference type="SUPFAM" id="SSF52087">
    <property type="entry name" value="CRAL/TRIO domain"/>
    <property type="match status" value="1"/>
</dbReference>
<dbReference type="GO" id="GO:0005737">
    <property type="term" value="C:cytoplasm"/>
    <property type="evidence" value="ECO:0007669"/>
    <property type="project" value="TreeGrafter"/>
</dbReference>
<dbReference type="Pfam" id="PF00650">
    <property type="entry name" value="CRAL_TRIO"/>
    <property type="match status" value="1"/>
</dbReference>
<name>A0A090XCF9_IXORI</name>
<dbReference type="PANTHER" id="PTHR23324:SF83">
    <property type="entry name" value="SEC14-LIKE PROTEIN 2"/>
    <property type="match status" value="1"/>
</dbReference>
<dbReference type="Gene3D" id="3.40.525.10">
    <property type="entry name" value="CRAL-TRIO lipid binding domain"/>
    <property type="match status" value="2"/>
</dbReference>
<dbReference type="InterPro" id="IPR051064">
    <property type="entry name" value="SEC14/CRAL-TRIO_domain"/>
</dbReference>
<dbReference type="PANTHER" id="PTHR23324">
    <property type="entry name" value="SEC14 RELATED PROTEIN"/>
    <property type="match status" value="1"/>
</dbReference>
<dbReference type="Pfam" id="PF03765">
    <property type="entry name" value="CRAL_TRIO_N"/>
    <property type="match status" value="1"/>
</dbReference>
<dbReference type="CDD" id="cd00170">
    <property type="entry name" value="SEC14"/>
    <property type="match status" value="1"/>
</dbReference>
<dbReference type="SMART" id="SM00516">
    <property type="entry name" value="SEC14"/>
    <property type="match status" value="1"/>
</dbReference>
<dbReference type="AlphaFoldDB" id="A0A090XCF9"/>
<evidence type="ECO:0000259" key="1">
    <source>
        <dbReference type="PROSITE" id="PS50191"/>
    </source>
</evidence>
<dbReference type="InterPro" id="IPR036865">
    <property type="entry name" value="CRAL-TRIO_dom_sf"/>
</dbReference>
<feature type="domain" description="CRAL-TRIO" evidence="1">
    <location>
        <begin position="94"/>
        <end position="225"/>
    </location>
</feature>
<dbReference type="InterPro" id="IPR036273">
    <property type="entry name" value="CRAL/TRIO_N_dom_sf"/>
</dbReference>
<dbReference type="SUPFAM" id="SSF46938">
    <property type="entry name" value="CRAL/TRIO N-terminal domain"/>
    <property type="match status" value="1"/>
</dbReference>
<dbReference type="EMBL" id="GBIH01001815">
    <property type="protein sequence ID" value="JAC92895.1"/>
    <property type="molecule type" value="mRNA"/>
</dbReference>
<dbReference type="SMART" id="SM01100">
    <property type="entry name" value="CRAL_TRIO_N"/>
    <property type="match status" value="1"/>
</dbReference>
<proteinExistence type="evidence at transcript level"/>
<accession>A0A090XCF9</accession>
<dbReference type="SUPFAM" id="SSF101576">
    <property type="entry name" value="Supernatant protein factor (SPF), C-terminal domain"/>
    <property type="match status" value="1"/>
</dbReference>
<dbReference type="InterPro" id="IPR036598">
    <property type="entry name" value="GOLD_dom_sf"/>
</dbReference>
<reference evidence="2" key="1">
    <citation type="journal article" date="2015" name="PLoS Negl. Trop. Dis.">
        <title>Deep Sequencing Analysis of the Ixodes ricinus Haemocytome.</title>
        <authorList>
            <person name="Kotsyfakis M."/>
            <person name="Kopacek P."/>
            <person name="Franta Z."/>
            <person name="Pedra J.H."/>
            <person name="Ribeiro J.M."/>
        </authorList>
    </citation>
    <scope>NUCLEOTIDE SEQUENCE</scope>
</reference>
<dbReference type="InterPro" id="IPR011074">
    <property type="entry name" value="CRAL/TRIO_N_dom"/>
</dbReference>
<dbReference type="Gene3D" id="2.60.120.680">
    <property type="entry name" value="GOLD domain"/>
    <property type="match status" value="1"/>
</dbReference>
<evidence type="ECO:0000313" key="2">
    <source>
        <dbReference type="EMBL" id="JAC92895.1"/>
    </source>
</evidence>
<sequence length="318" mass="36518">MSGYAGDLSEKQQHSLDEFKYRLRDIWNEEFTDPFLLRWLRARDFDVNKSEKLLRDNIIVPATGEYRLNHRDLRKSRGAEALLSVVASVTTIVNGRPIWLLRFGNAVLRKEMLQRVSKEALLKHFTYIVEKIIADMKAQSKKLGKLVDTITVVFDFDNFGIRQVYSHQVPSFFQIFWKFVRPFLTERTVGRIQIFSREGWQPVLLKCVDPSQLPAHWGGDLVGPDGDTGVHPLGSSWRRGAREILPQERPSRFRRIPNAATCCLERGQKMDVPVRVDSEGSTLYWKFQTSPGHDVGFGVLRISGEHAKPKEVLEVGKV</sequence>